<dbReference type="AlphaFoldDB" id="A0A6C2YJA4"/>
<dbReference type="EMBL" id="LR593887">
    <property type="protein sequence ID" value="VTR99038.1"/>
    <property type="molecule type" value="Genomic_DNA"/>
</dbReference>
<reference evidence="1" key="1">
    <citation type="submission" date="2019-04" db="EMBL/GenBank/DDBJ databases">
        <authorList>
            <consortium name="Science for Life Laboratories"/>
        </authorList>
    </citation>
    <scope>NUCLEOTIDE SEQUENCE</scope>
    <source>
        <strain evidence="1">MBLW1</strain>
    </source>
</reference>
<dbReference type="Proteomes" id="UP000464378">
    <property type="component" value="Chromosome"/>
</dbReference>
<organism evidence="1">
    <name type="scientific">Tuwongella immobilis</name>
    <dbReference type="NCBI Taxonomy" id="692036"/>
    <lineage>
        <taxon>Bacteria</taxon>
        <taxon>Pseudomonadati</taxon>
        <taxon>Planctomycetota</taxon>
        <taxon>Planctomycetia</taxon>
        <taxon>Gemmatales</taxon>
        <taxon>Gemmataceae</taxon>
        <taxon>Tuwongella</taxon>
    </lineage>
</organism>
<name>A0A6C2YJA4_9BACT</name>
<dbReference type="InParanoid" id="A0A6C2YJA4"/>
<dbReference type="EMBL" id="LR586016">
    <property type="protein sequence ID" value="VIP01650.1"/>
    <property type="molecule type" value="Genomic_DNA"/>
</dbReference>
<gene>
    <name evidence="1" type="ORF">GMBLW1_23100</name>
</gene>
<proteinExistence type="predicted"/>
<keyword evidence="2" id="KW-1185">Reference proteome</keyword>
<dbReference type="RefSeq" id="WP_162656858.1">
    <property type="nucleotide sequence ID" value="NZ_LR593887.1"/>
</dbReference>
<evidence type="ECO:0000313" key="1">
    <source>
        <dbReference type="EMBL" id="VIP01650.1"/>
    </source>
</evidence>
<protein>
    <submittedName>
        <fullName evidence="1">Uncharacterized protein</fullName>
    </submittedName>
</protein>
<evidence type="ECO:0000313" key="2">
    <source>
        <dbReference type="Proteomes" id="UP000464378"/>
    </source>
</evidence>
<sequence length="167" mass="19334">MQPETTQLFDRLSKFKWFANVGTRYPEGADLLRANSWEDSLDWCQNPLTEWANIQGGLLLYSKVSTTNDTRFLQWNQVARSLIEPTQRLMESVILPAIPLPKTPQPITNIIMSHISGSLIECEYRDCAPEIQLFNTLLKYYEKGHFPCGWVCNHEDDFPDKAIIVLW</sequence>
<accession>A0A6C2YJA4</accession>
<dbReference type="KEGG" id="tim:GMBLW1_23100"/>